<accession>A0A8T5GE67</accession>
<dbReference type="EMBL" id="JABJNZ010000034">
    <property type="protein sequence ID" value="MBT4870414.1"/>
    <property type="molecule type" value="Genomic_DNA"/>
</dbReference>
<evidence type="ECO:0000313" key="2">
    <source>
        <dbReference type="EMBL" id="MBT4870414.1"/>
    </source>
</evidence>
<dbReference type="Proteomes" id="UP000722459">
    <property type="component" value="Unassembled WGS sequence"/>
</dbReference>
<sequence length="217" mass="24789">MNITKFSHACVFIETNEKKILIDGGEYSPEEEKSNWPIPDFVFVTHKHGDHYSEEVIQKMKKETTRFFATSETTNKYSNTTFEIVKVGDTLDLDGIKVEVVKAIHGFMPFLKGGNEINEGVGYVFEIEDKRIYTVGDSISFDSKTKCDILFVPVCNHGLVMGPFEASLFAKESEAKLVIPYHYDSPKFPADMDKVKEEFEKQELNYKILEAGEKVEF</sequence>
<evidence type="ECO:0000313" key="3">
    <source>
        <dbReference type="Proteomes" id="UP000722459"/>
    </source>
</evidence>
<dbReference type="AlphaFoldDB" id="A0A8T5GE67"/>
<gene>
    <name evidence="2" type="ORF">HON47_02480</name>
</gene>
<proteinExistence type="predicted"/>
<dbReference type="InterPro" id="IPR050114">
    <property type="entry name" value="UPF0173_UPF0282_UlaG_hydrolase"/>
</dbReference>
<dbReference type="InterPro" id="IPR036866">
    <property type="entry name" value="RibonucZ/Hydroxyglut_hydro"/>
</dbReference>
<name>A0A8T5GE67_9ARCH</name>
<evidence type="ECO:0000259" key="1">
    <source>
        <dbReference type="SMART" id="SM00849"/>
    </source>
</evidence>
<protein>
    <submittedName>
        <fullName evidence="2">MBL fold metallo-hydrolase</fullName>
    </submittedName>
</protein>
<organism evidence="2 3">
    <name type="scientific">Candidatus Iainarchaeum sp</name>
    <dbReference type="NCBI Taxonomy" id="3101447"/>
    <lineage>
        <taxon>Archaea</taxon>
        <taxon>Candidatus Iainarchaeota</taxon>
        <taxon>Candidatus Iainarchaeia</taxon>
        <taxon>Candidatus Iainarchaeales</taxon>
        <taxon>Candidatus Iainarchaeaceae</taxon>
        <taxon>Candidatus Iainarchaeum</taxon>
    </lineage>
</organism>
<reference evidence="2" key="1">
    <citation type="journal article" date="2021" name="ISME J.">
        <title>Mercury methylation by metabolically versatile and cosmopolitan marine bacteria.</title>
        <authorList>
            <person name="Lin H."/>
            <person name="Ascher D.B."/>
            <person name="Myung Y."/>
            <person name="Lamborg C.H."/>
            <person name="Hallam S.J."/>
            <person name="Gionfriddo C.M."/>
            <person name="Holt K.E."/>
            <person name="Moreau J.W."/>
        </authorList>
    </citation>
    <scope>NUCLEOTIDE SEQUENCE</scope>
    <source>
        <strain evidence="2">SI075_bin30</strain>
    </source>
</reference>
<dbReference type="SUPFAM" id="SSF56281">
    <property type="entry name" value="Metallo-hydrolase/oxidoreductase"/>
    <property type="match status" value="1"/>
</dbReference>
<dbReference type="Gene3D" id="3.60.15.10">
    <property type="entry name" value="Ribonuclease Z/Hydroxyacylglutathione hydrolase-like"/>
    <property type="match status" value="1"/>
</dbReference>
<dbReference type="Pfam" id="PF13483">
    <property type="entry name" value="Lactamase_B_3"/>
    <property type="match status" value="1"/>
</dbReference>
<comment type="caution">
    <text evidence="2">The sequence shown here is derived from an EMBL/GenBank/DDBJ whole genome shotgun (WGS) entry which is preliminary data.</text>
</comment>
<dbReference type="PANTHER" id="PTHR43546">
    <property type="entry name" value="UPF0173 METAL-DEPENDENT HYDROLASE MJ1163-RELATED"/>
    <property type="match status" value="1"/>
</dbReference>
<dbReference type="PANTHER" id="PTHR43546:SF3">
    <property type="entry name" value="UPF0173 METAL-DEPENDENT HYDROLASE MJ1163"/>
    <property type="match status" value="1"/>
</dbReference>
<dbReference type="SMART" id="SM00849">
    <property type="entry name" value="Lactamase_B"/>
    <property type="match status" value="1"/>
</dbReference>
<dbReference type="InterPro" id="IPR001279">
    <property type="entry name" value="Metallo-B-lactamas"/>
</dbReference>
<feature type="domain" description="Metallo-beta-lactamase" evidence="1">
    <location>
        <begin position="7"/>
        <end position="182"/>
    </location>
</feature>